<dbReference type="EMBL" id="MHLC01000021">
    <property type="protein sequence ID" value="OGZ01111.1"/>
    <property type="molecule type" value="Genomic_DNA"/>
</dbReference>
<accession>A0A1G2CKD7</accession>
<name>A0A1G2CKD7_9BACT</name>
<evidence type="ECO:0000313" key="1">
    <source>
        <dbReference type="EMBL" id="OGZ01111.1"/>
    </source>
</evidence>
<organism evidence="1 2">
    <name type="scientific">Candidatus Liptonbacteria bacterium RIFCSPLOWO2_01_FULL_56_20</name>
    <dbReference type="NCBI Taxonomy" id="1798652"/>
    <lineage>
        <taxon>Bacteria</taxon>
        <taxon>Candidatus Liptoniibacteriota</taxon>
    </lineage>
</organism>
<dbReference type="Proteomes" id="UP000178495">
    <property type="component" value="Unassembled WGS sequence"/>
</dbReference>
<gene>
    <name evidence="1" type="ORF">A3A43_00520</name>
</gene>
<evidence type="ECO:0000313" key="2">
    <source>
        <dbReference type="Proteomes" id="UP000178495"/>
    </source>
</evidence>
<proteinExistence type="predicted"/>
<protein>
    <submittedName>
        <fullName evidence="1">Uncharacterized protein</fullName>
    </submittedName>
</protein>
<reference evidence="1 2" key="1">
    <citation type="journal article" date="2016" name="Nat. Commun.">
        <title>Thousands of microbial genomes shed light on interconnected biogeochemical processes in an aquifer system.</title>
        <authorList>
            <person name="Anantharaman K."/>
            <person name="Brown C.T."/>
            <person name="Hug L.A."/>
            <person name="Sharon I."/>
            <person name="Castelle C.J."/>
            <person name="Probst A.J."/>
            <person name="Thomas B.C."/>
            <person name="Singh A."/>
            <person name="Wilkins M.J."/>
            <person name="Karaoz U."/>
            <person name="Brodie E.L."/>
            <person name="Williams K.H."/>
            <person name="Hubbard S.S."/>
            <person name="Banfield J.F."/>
        </authorList>
    </citation>
    <scope>NUCLEOTIDE SEQUENCE [LARGE SCALE GENOMIC DNA]</scope>
</reference>
<dbReference type="AlphaFoldDB" id="A0A1G2CKD7"/>
<comment type="caution">
    <text evidence="1">The sequence shown here is derived from an EMBL/GenBank/DDBJ whole genome shotgun (WGS) entry which is preliminary data.</text>
</comment>
<sequence length="292" mass="34001">MILPKIKIQRLTQLSEIRLFYKFLNHPQYPNHKNLIYNAHPKLRVLLESEVNSKAAVKKYIKNMISAHRTAIEKAASDAAISARSLKHCLEALGKSMGFRWRKPIAYVARPTLLPFSPFDKLSFSFSILSRVYGKELESFSRIAIHEISHFVLFEMLKSIEKQGKLSSDARHYLKEAVTAALFNEAPLSRALRIENYPGNPEIRLLRVKFPSKAPLPLVKWIRDEYSKSSNFPDLLIRLVRIFRASQKELGKKRKMWNRYGKKIFEERRLRNNYSRPILIAKKKGLEKLSLP</sequence>